<dbReference type="AlphaFoldDB" id="A0AAW1IY13"/>
<proteinExistence type="predicted"/>
<accession>A0AAW1IY13</accession>
<name>A0AAW1IY13_POPJA</name>
<gene>
    <name evidence="1" type="ORF">QE152_g33159</name>
</gene>
<sequence length="95" mass="11207">MVHTVDFDVSVTHTPVPVTSPRNLDNFSSKDELPLSSFQKPKRKKISKKKTIPLKYDEGAFNHPIVQVQEPEWNVAERTNWTPYKYFCQYFNDEF</sequence>
<organism evidence="1 2">
    <name type="scientific">Popillia japonica</name>
    <name type="common">Japanese beetle</name>
    <dbReference type="NCBI Taxonomy" id="7064"/>
    <lineage>
        <taxon>Eukaryota</taxon>
        <taxon>Metazoa</taxon>
        <taxon>Ecdysozoa</taxon>
        <taxon>Arthropoda</taxon>
        <taxon>Hexapoda</taxon>
        <taxon>Insecta</taxon>
        <taxon>Pterygota</taxon>
        <taxon>Neoptera</taxon>
        <taxon>Endopterygota</taxon>
        <taxon>Coleoptera</taxon>
        <taxon>Polyphaga</taxon>
        <taxon>Scarabaeiformia</taxon>
        <taxon>Scarabaeidae</taxon>
        <taxon>Rutelinae</taxon>
        <taxon>Popillia</taxon>
    </lineage>
</organism>
<keyword evidence="2" id="KW-1185">Reference proteome</keyword>
<reference evidence="1 2" key="1">
    <citation type="journal article" date="2024" name="BMC Genomics">
        <title>De novo assembly and annotation of Popillia japonica's genome with initial clues to its potential as an invasive pest.</title>
        <authorList>
            <person name="Cucini C."/>
            <person name="Boschi S."/>
            <person name="Funari R."/>
            <person name="Cardaioli E."/>
            <person name="Iannotti N."/>
            <person name="Marturano G."/>
            <person name="Paoli F."/>
            <person name="Bruttini M."/>
            <person name="Carapelli A."/>
            <person name="Frati F."/>
            <person name="Nardi F."/>
        </authorList>
    </citation>
    <scope>NUCLEOTIDE SEQUENCE [LARGE SCALE GENOMIC DNA]</scope>
    <source>
        <strain evidence="1">DMR45628</strain>
    </source>
</reference>
<dbReference type="EMBL" id="JASPKY010000495">
    <property type="protein sequence ID" value="KAK9694990.1"/>
    <property type="molecule type" value="Genomic_DNA"/>
</dbReference>
<comment type="caution">
    <text evidence="1">The sequence shown here is derived from an EMBL/GenBank/DDBJ whole genome shotgun (WGS) entry which is preliminary data.</text>
</comment>
<dbReference type="Proteomes" id="UP001458880">
    <property type="component" value="Unassembled WGS sequence"/>
</dbReference>
<evidence type="ECO:0000313" key="1">
    <source>
        <dbReference type="EMBL" id="KAK9694990.1"/>
    </source>
</evidence>
<protein>
    <submittedName>
        <fullName evidence="1">Uncharacterized protein</fullName>
    </submittedName>
</protein>
<evidence type="ECO:0000313" key="2">
    <source>
        <dbReference type="Proteomes" id="UP001458880"/>
    </source>
</evidence>